<protein>
    <submittedName>
        <fullName evidence="3">Folate-binding protein YgfZ</fullName>
    </submittedName>
</protein>
<dbReference type="PANTHER" id="PTHR22602">
    <property type="entry name" value="TRANSFERASE CAF17, MITOCHONDRIAL-RELATED"/>
    <property type="match status" value="1"/>
</dbReference>
<dbReference type="SUPFAM" id="SSF101790">
    <property type="entry name" value="Aminomethyltransferase beta-barrel domain"/>
    <property type="match status" value="1"/>
</dbReference>
<evidence type="ECO:0000259" key="2">
    <source>
        <dbReference type="Pfam" id="PF01571"/>
    </source>
</evidence>
<evidence type="ECO:0000256" key="1">
    <source>
        <dbReference type="SAM" id="MobiDB-lite"/>
    </source>
</evidence>
<dbReference type="InterPro" id="IPR029043">
    <property type="entry name" value="GcvT/YgfZ_C"/>
</dbReference>
<dbReference type="Gene3D" id="3.30.70.1400">
    <property type="entry name" value="Aminomethyltransferase beta-barrel domains"/>
    <property type="match status" value="1"/>
</dbReference>
<feature type="region of interest" description="Disordered" evidence="1">
    <location>
        <begin position="271"/>
        <end position="295"/>
    </location>
</feature>
<keyword evidence="4" id="KW-1185">Reference proteome</keyword>
<comment type="caution">
    <text evidence="3">The sequence shown here is derived from an EMBL/GenBank/DDBJ whole genome shotgun (WGS) entry which is preliminary data.</text>
</comment>
<dbReference type="GO" id="GO:0016226">
    <property type="term" value="P:iron-sulfur cluster assembly"/>
    <property type="evidence" value="ECO:0007669"/>
    <property type="project" value="TreeGrafter"/>
</dbReference>
<proteinExistence type="predicted"/>
<dbReference type="Gene3D" id="2.40.30.160">
    <property type="match status" value="1"/>
</dbReference>
<feature type="region of interest" description="Disordered" evidence="1">
    <location>
        <begin position="324"/>
        <end position="348"/>
    </location>
</feature>
<evidence type="ECO:0000313" key="4">
    <source>
        <dbReference type="Proteomes" id="UP001296776"/>
    </source>
</evidence>
<evidence type="ECO:0000313" key="3">
    <source>
        <dbReference type="EMBL" id="MBK1703964.1"/>
    </source>
</evidence>
<name>A0AAJ0U298_9GAMM</name>
<accession>A0AAJ0U298</accession>
<dbReference type="Proteomes" id="UP001296776">
    <property type="component" value="Unassembled WGS sequence"/>
</dbReference>
<dbReference type="InterPro" id="IPR045179">
    <property type="entry name" value="YgfZ/GcvT"/>
</dbReference>
<feature type="domain" description="GCVT N-terminal" evidence="2">
    <location>
        <begin position="32"/>
        <end position="148"/>
    </location>
</feature>
<reference evidence="3" key="1">
    <citation type="submission" date="2017-08" db="EMBL/GenBank/DDBJ databases">
        <authorList>
            <person name="Imhoff J.F."/>
            <person name="Rahn T."/>
            <person name="Kuenzel S."/>
            <person name="Neulinger S.C."/>
        </authorList>
    </citation>
    <scope>NUCLEOTIDE SEQUENCE</scope>
    <source>
        <strain evidence="3">DSM 11080</strain>
    </source>
</reference>
<dbReference type="InterPro" id="IPR017703">
    <property type="entry name" value="YgfZ/GCV_T_CS"/>
</dbReference>
<organism evidence="3 4">
    <name type="scientific">Halochromatium glycolicum</name>
    <dbReference type="NCBI Taxonomy" id="85075"/>
    <lineage>
        <taxon>Bacteria</taxon>
        <taxon>Pseudomonadati</taxon>
        <taxon>Pseudomonadota</taxon>
        <taxon>Gammaproteobacteria</taxon>
        <taxon>Chromatiales</taxon>
        <taxon>Chromatiaceae</taxon>
        <taxon>Halochromatium</taxon>
    </lineage>
</organism>
<dbReference type="AlphaFoldDB" id="A0AAJ0U298"/>
<sequence length="348" mass="37239">MHTDWQAFLESQSGRPGDDGAARFDDAPAEPECALVDLSHLGVIAVAGPDAIDFLQGQLSNDLRELSETHTQFNSHCSPKGRMLASFRVLRFEESLFLVLPRSMMDTLLKRLRMFLLRSQATIDDVSDALVCFGIVGDCVDDSLRHAYGDLPETVNGMIRAGDSALIRVAGTPSRYLVLGPVDSARATWDAAKAAGAVPANPEHWTLHDIRAGIPTVLPETSDSFVPQMANMQLIDGVSFHKGCYTGQEVVARMQYLGKLKRRMYIARAELPPDAEPPAPGTPLGAASSSSEQAPGRVVNACATAPGRYELLVVGEISAAESGDLRLGGTDGPALEVSPPPYGFPAEV</sequence>
<dbReference type="PANTHER" id="PTHR22602:SF0">
    <property type="entry name" value="TRANSFERASE CAF17, MITOCHONDRIAL-RELATED"/>
    <property type="match status" value="1"/>
</dbReference>
<dbReference type="RefSeq" id="WP_200345137.1">
    <property type="nucleotide sequence ID" value="NZ_NRSJ01000006.1"/>
</dbReference>
<reference evidence="3" key="2">
    <citation type="journal article" date="2020" name="Microorganisms">
        <title>Osmotic Adaptation and Compatible Solute Biosynthesis of Phototrophic Bacteria as Revealed from Genome Analyses.</title>
        <authorList>
            <person name="Imhoff J.F."/>
            <person name="Rahn T."/>
            <person name="Kunzel S."/>
            <person name="Keller A."/>
            <person name="Neulinger S.C."/>
        </authorList>
    </citation>
    <scope>NUCLEOTIDE SEQUENCE</scope>
    <source>
        <strain evidence="3">DSM 11080</strain>
    </source>
</reference>
<dbReference type="NCBIfam" id="TIGR03317">
    <property type="entry name" value="ygfZ_signature"/>
    <property type="match status" value="1"/>
</dbReference>
<gene>
    <name evidence="3" type="ORF">CKO40_05255</name>
</gene>
<dbReference type="SUPFAM" id="SSF103025">
    <property type="entry name" value="Folate-binding domain"/>
    <property type="match status" value="1"/>
</dbReference>
<dbReference type="Gene3D" id="3.30.70.1630">
    <property type="match status" value="1"/>
</dbReference>
<dbReference type="EMBL" id="NRSJ01000006">
    <property type="protein sequence ID" value="MBK1703964.1"/>
    <property type="molecule type" value="Genomic_DNA"/>
</dbReference>
<dbReference type="InterPro" id="IPR006222">
    <property type="entry name" value="GCVT_N"/>
</dbReference>
<feature type="compositionally biased region" description="Pro residues" evidence="1">
    <location>
        <begin position="338"/>
        <end position="348"/>
    </location>
</feature>
<dbReference type="Pfam" id="PF01571">
    <property type="entry name" value="GCV_T"/>
    <property type="match status" value="1"/>
</dbReference>